<dbReference type="Gene3D" id="3.40.630.30">
    <property type="match status" value="1"/>
</dbReference>
<gene>
    <name evidence="2" type="ORF">NIES4072_08030</name>
</gene>
<dbReference type="EMBL" id="BDUD01000001">
    <property type="protein sequence ID" value="GBG17154.1"/>
    <property type="molecule type" value="Genomic_DNA"/>
</dbReference>
<dbReference type="AlphaFoldDB" id="A0A2R5FNF9"/>
<organism evidence="2 3">
    <name type="scientific">Nostoc commune NIES-4072</name>
    <dbReference type="NCBI Taxonomy" id="2005467"/>
    <lineage>
        <taxon>Bacteria</taxon>
        <taxon>Bacillati</taxon>
        <taxon>Cyanobacteriota</taxon>
        <taxon>Cyanophyceae</taxon>
        <taxon>Nostocales</taxon>
        <taxon>Nostocaceae</taxon>
        <taxon>Nostoc</taxon>
    </lineage>
</organism>
<dbReference type="InterPro" id="IPR052729">
    <property type="entry name" value="Acyl/Acetyltrans_Enzymes"/>
</dbReference>
<sequence>MTTENFVVRPMKRSEMDLAITWAATEGWNPGKYDAQSFYQSDESGFFLGELNGEPVGCISAVAYDPHFAVIGFYVVKPQFRGQGLGIKIWKTAMDYLGADRNIGLDGAVAQQDNYKKSGFQIAYNHIRYEAVGGGVVPAGIVDLKTVPFEDLVAYDRQFFPSKRSLFLQHWIEQPESTAFGFLKNGYLAGYGVIRPAHTGFRVGPLFANDEQIAEALFQALLAQNPHAPVFFDVPDANLQAIDLVQRYQLQPVSQTARMYTKEIPNLPIYRIFAVTSVELG</sequence>
<name>A0A2R5FNF9_NOSCO</name>
<dbReference type="PANTHER" id="PTHR47237:SF1">
    <property type="entry name" value="SLL0310 PROTEIN"/>
    <property type="match status" value="1"/>
</dbReference>
<dbReference type="OrthoDB" id="20916at2"/>
<evidence type="ECO:0000313" key="3">
    <source>
        <dbReference type="Proteomes" id="UP000245124"/>
    </source>
</evidence>
<dbReference type="GO" id="GO:0016747">
    <property type="term" value="F:acyltransferase activity, transferring groups other than amino-acyl groups"/>
    <property type="evidence" value="ECO:0007669"/>
    <property type="project" value="InterPro"/>
</dbReference>
<feature type="domain" description="N-acetyltransferase" evidence="1">
    <location>
        <begin position="6"/>
        <end position="148"/>
    </location>
</feature>
<evidence type="ECO:0000313" key="2">
    <source>
        <dbReference type="EMBL" id="GBG17154.1"/>
    </source>
</evidence>
<evidence type="ECO:0000259" key="1">
    <source>
        <dbReference type="PROSITE" id="PS51186"/>
    </source>
</evidence>
<proteinExistence type="predicted"/>
<dbReference type="RefSeq" id="WP_109007404.1">
    <property type="nucleotide sequence ID" value="NZ_BDUD01000001.1"/>
</dbReference>
<comment type="caution">
    <text evidence="2">The sequence shown here is derived from an EMBL/GenBank/DDBJ whole genome shotgun (WGS) entry which is preliminary data.</text>
</comment>
<dbReference type="InterPro" id="IPR000182">
    <property type="entry name" value="GNAT_dom"/>
</dbReference>
<protein>
    <submittedName>
        <fullName evidence="2">GCN5-related N-acetyltransferase</fullName>
    </submittedName>
</protein>
<dbReference type="InterPro" id="IPR041496">
    <property type="entry name" value="YitH/HolE_GNAT"/>
</dbReference>
<dbReference type="Pfam" id="PF00583">
    <property type="entry name" value="Acetyltransf_1"/>
    <property type="match status" value="1"/>
</dbReference>
<dbReference type="CDD" id="cd04301">
    <property type="entry name" value="NAT_SF"/>
    <property type="match status" value="1"/>
</dbReference>
<dbReference type="InterPro" id="IPR016181">
    <property type="entry name" value="Acyl_CoA_acyltransferase"/>
</dbReference>
<dbReference type="SUPFAM" id="SSF55729">
    <property type="entry name" value="Acyl-CoA N-acyltransferases (Nat)"/>
    <property type="match status" value="1"/>
</dbReference>
<dbReference type="Pfam" id="PF18014">
    <property type="entry name" value="Acetyltransf_18"/>
    <property type="match status" value="1"/>
</dbReference>
<keyword evidence="2" id="KW-0808">Transferase</keyword>
<reference evidence="2 3" key="1">
    <citation type="submission" date="2017-06" db="EMBL/GenBank/DDBJ databases">
        <title>Genome sequencing of cyanobaciteial culture collection at National Institute for Environmental Studies (NIES).</title>
        <authorList>
            <person name="Hirose Y."/>
            <person name="Shimura Y."/>
            <person name="Fujisawa T."/>
            <person name="Nakamura Y."/>
            <person name="Kawachi M."/>
        </authorList>
    </citation>
    <scope>NUCLEOTIDE SEQUENCE [LARGE SCALE GENOMIC DNA]</scope>
    <source>
        <strain evidence="2 3">NIES-4072</strain>
    </source>
</reference>
<dbReference type="Gene3D" id="3.40.630.90">
    <property type="match status" value="1"/>
</dbReference>
<dbReference type="PANTHER" id="PTHR47237">
    <property type="entry name" value="SLL0310 PROTEIN"/>
    <property type="match status" value="1"/>
</dbReference>
<accession>A0A2R5FNF9</accession>
<dbReference type="PROSITE" id="PS51186">
    <property type="entry name" value="GNAT"/>
    <property type="match status" value="1"/>
</dbReference>
<dbReference type="Proteomes" id="UP000245124">
    <property type="component" value="Unassembled WGS sequence"/>
</dbReference>
<keyword evidence="3" id="KW-1185">Reference proteome</keyword>